<dbReference type="InterPro" id="IPR005325">
    <property type="entry name" value="DUF308_memb"/>
</dbReference>
<organism evidence="2 3">
    <name type="scientific">Microcella putealis</name>
    <dbReference type="NCBI Taxonomy" id="337005"/>
    <lineage>
        <taxon>Bacteria</taxon>
        <taxon>Bacillati</taxon>
        <taxon>Actinomycetota</taxon>
        <taxon>Actinomycetes</taxon>
        <taxon>Micrococcales</taxon>
        <taxon>Microbacteriaceae</taxon>
        <taxon>Microcella</taxon>
    </lineage>
</organism>
<dbReference type="AlphaFoldDB" id="A0A4Q7LQL6"/>
<accession>A0A4Q7LQL6</accession>
<reference evidence="2 3" key="1">
    <citation type="journal article" date="2015" name="Stand. Genomic Sci.">
        <title>Genomic Encyclopedia of Bacterial and Archaeal Type Strains, Phase III: the genomes of soil and plant-associated and newly described type strains.</title>
        <authorList>
            <person name="Whitman W.B."/>
            <person name="Woyke T."/>
            <person name="Klenk H.P."/>
            <person name="Zhou Y."/>
            <person name="Lilburn T.G."/>
            <person name="Beck B.J."/>
            <person name="De Vos P."/>
            <person name="Vandamme P."/>
            <person name="Eisen J.A."/>
            <person name="Garrity G."/>
            <person name="Hugenholtz P."/>
            <person name="Kyrpides N.C."/>
        </authorList>
    </citation>
    <scope>NUCLEOTIDE SEQUENCE [LARGE SCALE GENOMIC DNA]</scope>
    <source>
        <strain evidence="2 3">CV2</strain>
    </source>
</reference>
<sequence length="184" mass="18474">MSDLSTSTPPSPIAVERGFVVAVAIVSIVLGIIALVWPNATLVTVALLFGAHLVAAGVFRLVVAIAAGNLTARFRWLLGLLGALILVAGIVALANPTQTVIVLAVIVGAGWLIDGIAAITGALGGRSALPRWLTVIGGVVSIIGGIVLLAVPGWAVGSLVLAGGWILIAIGVTTLFSLPAKTVR</sequence>
<gene>
    <name evidence="2" type="ORF">EV141_1826</name>
</gene>
<dbReference type="RefSeq" id="WP_130485621.1">
    <property type="nucleotide sequence ID" value="NZ_SGWW01000003.1"/>
</dbReference>
<keyword evidence="1" id="KW-0812">Transmembrane</keyword>
<feature type="transmembrane region" description="Helical" evidence="1">
    <location>
        <begin position="43"/>
        <end position="67"/>
    </location>
</feature>
<evidence type="ECO:0000313" key="2">
    <source>
        <dbReference type="EMBL" id="RZS56367.1"/>
    </source>
</evidence>
<feature type="transmembrane region" description="Helical" evidence="1">
    <location>
        <begin position="74"/>
        <end position="94"/>
    </location>
</feature>
<keyword evidence="3" id="KW-1185">Reference proteome</keyword>
<feature type="transmembrane region" description="Helical" evidence="1">
    <location>
        <begin position="18"/>
        <end position="37"/>
    </location>
</feature>
<keyword evidence="1" id="KW-1133">Transmembrane helix</keyword>
<evidence type="ECO:0000256" key="1">
    <source>
        <dbReference type="SAM" id="Phobius"/>
    </source>
</evidence>
<dbReference type="EMBL" id="SGWW01000003">
    <property type="protein sequence ID" value="RZS56367.1"/>
    <property type="molecule type" value="Genomic_DNA"/>
</dbReference>
<dbReference type="Proteomes" id="UP000293519">
    <property type="component" value="Unassembled WGS sequence"/>
</dbReference>
<dbReference type="PANTHER" id="PTHR34989:SF1">
    <property type="entry name" value="PROTEIN HDED"/>
    <property type="match status" value="1"/>
</dbReference>
<dbReference type="Pfam" id="PF03729">
    <property type="entry name" value="DUF308"/>
    <property type="match status" value="1"/>
</dbReference>
<proteinExistence type="predicted"/>
<dbReference type="InterPro" id="IPR052712">
    <property type="entry name" value="Acid_resist_chaperone_HdeD"/>
</dbReference>
<feature type="transmembrane region" description="Helical" evidence="1">
    <location>
        <begin position="157"/>
        <end position="178"/>
    </location>
</feature>
<evidence type="ECO:0000313" key="3">
    <source>
        <dbReference type="Proteomes" id="UP000293519"/>
    </source>
</evidence>
<feature type="transmembrane region" description="Helical" evidence="1">
    <location>
        <begin position="132"/>
        <end position="151"/>
    </location>
</feature>
<dbReference type="PANTHER" id="PTHR34989">
    <property type="entry name" value="PROTEIN HDED"/>
    <property type="match status" value="1"/>
</dbReference>
<comment type="caution">
    <text evidence="2">The sequence shown here is derived from an EMBL/GenBank/DDBJ whole genome shotgun (WGS) entry which is preliminary data.</text>
</comment>
<keyword evidence="1" id="KW-0472">Membrane</keyword>
<protein>
    <submittedName>
        <fullName evidence="2">Uncharacterized membrane protein HdeD (DUF308 family)</fullName>
    </submittedName>
</protein>
<name>A0A4Q7LQL6_9MICO</name>
<dbReference type="GO" id="GO:0005886">
    <property type="term" value="C:plasma membrane"/>
    <property type="evidence" value="ECO:0007669"/>
    <property type="project" value="TreeGrafter"/>
</dbReference>
<dbReference type="OrthoDB" id="3238356at2"/>
<feature type="transmembrane region" description="Helical" evidence="1">
    <location>
        <begin position="100"/>
        <end position="120"/>
    </location>
</feature>